<feature type="transmembrane region" description="Helical" evidence="1">
    <location>
        <begin position="106"/>
        <end position="128"/>
    </location>
</feature>
<organism evidence="2 3">
    <name type="scientific">Companilactobacillus suantsaicola</name>
    <dbReference type="NCBI Taxonomy" id="2487723"/>
    <lineage>
        <taxon>Bacteria</taxon>
        <taxon>Bacillati</taxon>
        <taxon>Bacillota</taxon>
        <taxon>Bacilli</taxon>
        <taxon>Lactobacillales</taxon>
        <taxon>Lactobacillaceae</taxon>
        <taxon>Companilactobacillus</taxon>
    </lineage>
</organism>
<evidence type="ECO:0000313" key="3">
    <source>
        <dbReference type="Proteomes" id="UP000298021"/>
    </source>
</evidence>
<protein>
    <submittedName>
        <fullName evidence="2">DUF3278 domain-containing protein</fullName>
    </submittedName>
</protein>
<dbReference type="Pfam" id="PF11683">
    <property type="entry name" value="DUF3278"/>
    <property type="match status" value="1"/>
</dbReference>
<sequence>MKKIDRKLVKWFMGSNVLIDERIQKEVGVLATRTVFGLFVFELVLGLGMSVYANNYHVSDFETLFYLTMFIQIIGTMLLVYGLMLIPMAKKRLLIKEVTPEDKKEVIRGIQHSWIKLAPIEFVIYWVLSSLVDANSNFLATLFSFREITSALGFTIFFSFFMYLYERKHIKVVNDNK</sequence>
<dbReference type="AlphaFoldDB" id="A0A4Z0JHH9"/>
<keyword evidence="1" id="KW-0812">Transmembrane</keyword>
<accession>A0A4Z0JHH9</accession>
<dbReference type="InterPro" id="IPR021697">
    <property type="entry name" value="DUF3278"/>
</dbReference>
<feature type="transmembrane region" description="Helical" evidence="1">
    <location>
        <begin position="64"/>
        <end position="86"/>
    </location>
</feature>
<keyword evidence="3" id="KW-1185">Reference proteome</keyword>
<reference evidence="2 3" key="1">
    <citation type="submission" date="2018-10" db="EMBL/GenBank/DDBJ databases">
        <title>Lactobacillus sp. R7 and Lactobacillus sp. R19 isolated from fermented mustard green product of Taiwan.</title>
        <authorList>
            <person name="Lin S.-T."/>
        </authorList>
    </citation>
    <scope>NUCLEOTIDE SEQUENCE [LARGE SCALE GENOMIC DNA]</scope>
    <source>
        <strain evidence="2 3">BCRC 81127</strain>
    </source>
</reference>
<name>A0A4Z0JHH9_9LACO</name>
<dbReference type="EMBL" id="RKLY01000037">
    <property type="protein sequence ID" value="TGD21461.1"/>
    <property type="molecule type" value="Genomic_DNA"/>
</dbReference>
<evidence type="ECO:0000256" key="1">
    <source>
        <dbReference type="SAM" id="Phobius"/>
    </source>
</evidence>
<dbReference type="OrthoDB" id="2142440at2"/>
<keyword evidence="1" id="KW-0472">Membrane</keyword>
<proteinExistence type="predicted"/>
<evidence type="ECO:0000313" key="2">
    <source>
        <dbReference type="EMBL" id="TGD21461.1"/>
    </source>
</evidence>
<comment type="caution">
    <text evidence="2">The sequence shown here is derived from an EMBL/GenBank/DDBJ whole genome shotgun (WGS) entry which is preliminary data.</text>
</comment>
<feature type="transmembrane region" description="Helical" evidence="1">
    <location>
        <begin position="30"/>
        <end position="52"/>
    </location>
</feature>
<dbReference type="RefSeq" id="WP_135374341.1">
    <property type="nucleotide sequence ID" value="NZ_RKLY01000037.1"/>
</dbReference>
<dbReference type="Proteomes" id="UP000298021">
    <property type="component" value="Unassembled WGS sequence"/>
</dbReference>
<feature type="transmembrane region" description="Helical" evidence="1">
    <location>
        <begin position="148"/>
        <end position="165"/>
    </location>
</feature>
<gene>
    <name evidence="2" type="ORF">EGT49_11195</name>
</gene>
<keyword evidence="1" id="KW-1133">Transmembrane helix</keyword>